<evidence type="ECO:0000313" key="3">
    <source>
        <dbReference type="Proteomes" id="UP001213681"/>
    </source>
</evidence>
<reference evidence="2" key="1">
    <citation type="submission" date="2022-12" db="EMBL/GenBank/DDBJ databases">
        <authorList>
            <person name="Petersen C."/>
        </authorList>
    </citation>
    <scope>NUCLEOTIDE SEQUENCE</scope>
    <source>
        <strain evidence="2">IBT 16125</strain>
    </source>
</reference>
<protein>
    <submittedName>
        <fullName evidence="2">Uncharacterized protein</fullName>
    </submittedName>
</protein>
<keyword evidence="3" id="KW-1185">Reference proteome</keyword>
<gene>
    <name evidence="2" type="ORF">N7458_002598</name>
</gene>
<proteinExistence type="predicted"/>
<dbReference type="RefSeq" id="XP_056770088.1">
    <property type="nucleotide sequence ID" value="XM_056905981.1"/>
</dbReference>
<dbReference type="Proteomes" id="UP001213681">
    <property type="component" value="Unassembled WGS sequence"/>
</dbReference>
<accession>A0AAD6G6D2</accession>
<feature type="compositionally biased region" description="Low complexity" evidence="1">
    <location>
        <begin position="43"/>
        <end position="59"/>
    </location>
</feature>
<name>A0AAD6G6D2_9EURO</name>
<reference evidence="2" key="2">
    <citation type="journal article" date="2023" name="IMA Fungus">
        <title>Comparative genomic study of the Penicillium genus elucidates a diverse pangenome and 15 lateral gene transfer events.</title>
        <authorList>
            <person name="Petersen C."/>
            <person name="Sorensen T."/>
            <person name="Nielsen M.R."/>
            <person name="Sondergaard T.E."/>
            <person name="Sorensen J.L."/>
            <person name="Fitzpatrick D.A."/>
            <person name="Frisvad J.C."/>
            <person name="Nielsen K.L."/>
        </authorList>
    </citation>
    <scope>NUCLEOTIDE SEQUENCE</scope>
    <source>
        <strain evidence="2">IBT 16125</strain>
    </source>
</reference>
<sequence length="293" mass="33432">MAYNYGYTSNSYGWPVQTNDMQAYQSGLTRPCQATPQHRRNQHPQYQRQHQRQQEQQSQSGPLFVPYEPTSLYSFSQQGSGQSAVHAFQQHMAIRSNGALLQPTSALPDRGNSTTQSIPARIAIHSALNRLNLPALSEPTLAQVQVRELQAEVDPPSYFDEEYAQYRISLCIAFDQIHKGRLVDAGRELLEISKWLVTKKEYNGILRSDLSESLVLWTDFNHCWLALFQKQMDMTQIVTTDLPTGILKLDQMEAMGNDLIQLCDELEPYGLVDYQKGIWEEQIINSEISYSVI</sequence>
<evidence type="ECO:0000256" key="1">
    <source>
        <dbReference type="SAM" id="MobiDB-lite"/>
    </source>
</evidence>
<feature type="region of interest" description="Disordered" evidence="1">
    <location>
        <begin position="32"/>
        <end position="63"/>
    </location>
</feature>
<dbReference type="GeneID" id="81596224"/>
<organism evidence="2 3">
    <name type="scientific">Penicillium daleae</name>
    <dbReference type="NCBI Taxonomy" id="63821"/>
    <lineage>
        <taxon>Eukaryota</taxon>
        <taxon>Fungi</taxon>
        <taxon>Dikarya</taxon>
        <taxon>Ascomycota</taxon>
        <taxon>Pezizomycotina</taxon>
        <taxon>Eurotiomycetes</taxon>
        <taxon>Eurotiomycetidae</taxon>
        <taxon>Eurotiales</taxon>
        <taxon>Aspergillaceae</taxon>
        <taxon>Penicillium</taxon>
    </lineage>
</organism>
<dbReference type="EMBL" id="JAPVEA010000002">
    <property type="protein sequence ID" value="KAJ5461046.1"/>
    <property type="molecule type" value="Genomic_DNA"/>
</dbReference>
<comment type="caution">
    <text evidence="2">The sequence shown here is derived from an EMBL/GenBank/DDBJ whole genome shotgun (WGS) entry which is preliminary data.</text>
</comment>
<evidence type="ECO:0000313" key="2">
    <source>
        <dbReference type="EMBL" id="KAJ5461046.1"/>
    </source>
</evidence>
<dbReference type="AlphaFoldDB" id="A0AAD6G6D2"/>